<evidence type="ECO:0000256" key="9">
    <source>
        <dbReference type="RuleBase" id="RU000492"/>
    </source>
</evidence>
<comment type="catalytic activity">
    <reaction evidence="8">
        <text>ATP + H2O = ADP + phosphate + H(+)</text>
        <dbReference type="Rhea" id="RHEA:13065"/>
        <dbReference type="ChEBI" id="CHEBI:15377"/>
        <dbReference type="ChEBI" id="CHEBI:15378"/>
        <dbReference type="ChEBI" id="CHEBI:30616"/>
        <dbReference type="ChEBI" id="CHEBI:43474"/>
        <dbReference type="ChEBI" id="CHEBI:456216"/>
        <dbReference type="EC" id="3.6.4.13"/>
    </reaction>
</comment>
<evidence type="ECO:0000256" key="4">
    <source>
        <dbReference type="ARBA" id="ARBA00022806"/>
    </source>
</evidence>
<protein>
    <recommendedName>
        <fullName evidence="1">RNA helicase</fullName>
        <ecNumber evidence="1">3.6.4.13</ecNumber>
    </recommendedName>
</protein>
<dbReference type="SUPFAM" id="SSF52540">
    <property type="entry name" value="P-loop containing nucleoside triphosphate hydrolases"/>
    <property type="match status" value="1"/>
</dbReference>
<dbReference type="SMART" id="SM00487">
    <property type="entry name" value="DEXDc"/>
    <property type="match status" value="1"/>
</dbReference>
<reference evidence="12 13" key="1">
    <citation type="journal article" date="2020" name="bioRxiv">
        <title>Metabolic contributions of an alphaproteobacterial endosymbiont in the apicomplexan Cardiosporidium cionae.</title>
        <authorList>
            <person name="Hunter E.S."/>
            <person name="Paight C.J."/>
            <person name="Lane C.E."/>
        </authorList>
    </citation>
    <scope>NUCLEOTIDE SEQUENCE [LARGE SCALE GENOMIC DNA]</scope>
    <source>
        <strain evidence="12">ESH_2018</strain>
    </source>
</reference>
<dbReference type="InterPro" id="IPR014001">
    <property type="entry name" value="Helicase_ATP-bd"/>
</dbReference>
<evidence type="ECO:0000313" key="13">
    <source>
        <dbReference type="Proteomes" id="UP000823046"/>
    </source>
</evidence>
<dbReference type="Proteomes" id="UP000823046">
    <property type="component" value="Unassembled WGS sequence"/>
</dbReference>
<dbReference type="InterPro" id="IPR050079">
    <property type="entry name" value="DEAD_box_RNA_helicase"/>
</dbReference>
<dbReference type="Gene3D" id="3.40.50.300">
    <property type="entry name" value="P-loop containing nucleotide triphosphate hydrolases"/>
    <property type="match status" value="1"/>
</dbReference>
<feature type="region of interest" description="Disordered" evidence="10">
    <location>
        <begin position="179"/>
        <end position="215"/>
    </location>
</feature>
<keyword evidence="3 9" id="KW-0378">Hydrolase</keyword>
<accession>A0ABQ7J7F4</accession>
<dbReference type="InterPro" id="IPR000629">
    <property type="entry name" value="RNA-helicase_DEAD-box_CS"/>
</dbReference>
<keyword evidence="13" id="KW-1185">Reference proteome</keyword>
<dbReference type="CDD" id="cd17957">
    <property type="entry name" value="DEADc_DDX52"/>
    <property type="match status" value="1"/>
</dbReference>
<keyword evidence="6" id="KW-0694">RNA-binding</keyword>
<dbReference type="EC" id="3.6.4.13" evidence="1"/>
<feature type="compositionally biased region" description="Polar residues" evidence="10">
    <location>
        <begin position="202"/>
        <end position="215"/>
    </location>
</feature>
<dbReference type="PANTHER" id="PTHR47959:SF15">
    <property type="entry name" value="RNA HELICASE"/>
    <property type="match status" value="1"/>
</dbReference>
<feature type="domain" description="Helicase ATP-binding" evidence="11">
    <location>
        <begin position="242"/>
        <end position="412"/>
    </location>
</feature>
<evidence type="ECO:0000256" key="6">
    <source>
        <dbReference type="ARBA" id="ARBA00022884"/>
    </source>
</evidence>
<evidence type="ECO:0000256" key="10">
    <source>
        <dbReference type="SAM" id="MobiDB-lite"/>
    </source>
</evidence>
<evidence type="ECO:0000313" key="12">
    <source>
        <dbReference type="EMBL" id="KAF8819913.1"/>
    </source>
</evidence>
<evidence type="ECO:0000256" key="3">
    <source>
        <dbReference type="ARBA" id="ARBA00022801"/>
    </source>
</evidence>
<dbReference type="InterPro" id="IPR044764">
    <property type="entry name" value="DDX52/Rok1_DEADc"/>
</dbReference>
<evidence type="ECO:0000256" key="1">
    <source>
        <dbReference type="ARBA" id="ARBA00012552"/>
    </source>
</evidence>
<keyword evidence="4 9" id="KW-0347">Helicase</keyword>
<evidence type="ECO:0000256" key="5">
    <source>
        <dbReference type="ARBA" id="ARBA00022840"/>
    </source>
</evidence>
<proteinExistence type="inferred from homology"/>
<gene>
    <name evidence="12" type="ORF">IE077_003811</name>
</gene>
<evidence type="ECO:0000256" key="8">
    <source>
        <dbReference type="ARBA" id="ARBA00047984"/>
    </source>
</evidence>
<comment type="similarity">
    <text evidence="7">Belongs to the DEAD box helicase family. DDX52/ROK1 subfamily.</text>
</comment>
<keyword evidence="5 9" id="KW-0067">ATP-binding</keyword>
<sequence length="463" mass="51094">MMDNNIFRRLTAGTCFKRTRFSKDVHLTKFSAVAAYPTPSSLVSSVDKPPNLNTKTKSGDATALPLSADTIIPASRNSSASAELVEQRLTGQFNLHSSTRKGSSSIAPLTKEIKTGTIGKNSRKSSHSEVLFEESQHLRRLNRIHLYPKGSEHLFPPPLANFDDLLDISFNISSDVSIKNNEDSTKNSSKTIKQKRKRASDLASNEETLSSGASTVPPSWLIENVKAKLNLHRLTPIQMQVIPLLLAGHTVVGCAPTGSGKTLAYLIPLFSHLKTPCKAFARSLILCPTRELAQQIFRVMERLRGKKKFRGKVLDKLSRTHQNDSVMRLDIAISTPLRLVQLCRDQLIQLSSCKYLILDEADKLLDMGFAPQIDEILTYMEHPSLNLSLFSATMSDSVLQLADSVAHSPLRVSIGAPNAAAETIEQSLLFVTNEEGKLDAFRQLLADGKVVPPTLVFVDRKDR</sequence>
<organism evidence="12 13">
    <name type="scientific">Cardiosporidium cionae</name>
    <dbReference type="NCBI Taxonomy" id="476202"/>
    <lineage>
        <taxon>Eukaryota</taxon>
        <taxon>Sar</taxon>
        <taxon>Alveolata</taxon>
        <taxon>Apicomplexa</taxon>
        <taxon>Aconoidasida</taxon>
        <taxon>Nephromycida</taxon>
        <taxon>Cardiosporidium</taxon>
    </lineage>
</organism>
<dbReference type="InterPro" id="IPR011545">
    <property type="entry name" value="DEAD/DEAH_box_helicase_dom"/>
</dbReference>
<evidence type="ECO:0000256" key="2">
    <source>
        <dbReference type="ARBA" id="ARBA00022741"/>
    </source>
</evidence>
<dbReference type="GO" id="GO:0004386">
    <property type="term" value="F:helicase activity"/>
    <property type="evidence" value="ECO:0007669"/>
    <property type="project" value="UniProtKB-KW"/>
</dbReference>
<dbReference type="InterPro" id="IPR027417">
    <property type="entry name" value="P-loop_NTPase"/>
</dbReference>
<dbReference type="Pfam" id="PF00270">
    <property type="entry name" value="DEAD"/>
    <property type="match status" value="1"/>
</dbReference>
<comment type="caution">
    <text evidence="12">The sequence shown here is derived from an EMBL/GenBank/DDBJ whole genome shotgun (WGS) entry which is preliminary data.</text>
</comment>
<evidence type="ECO:0000256" key="7">
    <source>
        <dbReference type="ARBA" id="ARBA00024355"/>
    </source>
</evidence>
<name>A0ABQ7J7F4_9APIC</name>
<dbReference type="PANTHER" id="PTHR47959">
    <property type="entry name" value="ATP-DEPENDENT RNA HELICASE RHLE-RELATED"/>
    <property type="match status" value="1"/>
</dbReference>
<keyword evidence="2 9" id="KW-0547">Nucleotide-binding</keyword>
<dbReference type="PROSITE" id="PS51192">
    <property type="entry name" value="HELICASE_ATP_BIND_1"/>
    <property type="match status" value="1"/>
</dbReference>
<dbReference type="EMBL" id="JADAQX010000555">
    <property type="protein sequence ID" value="KAF8819913.1"/>
    <property type="molecule type" value="Genomic_DNA"/>
</dbReference>
<evidence type="ECO:0000259" key="11">
    <source>
        <dbReference type="PROSITE" id="PS51192"/>
    </source>
</evidence>
<dbReference type="PROSITE" id="PS00039">
    <property type="entry name" value="DEAD_ATP_HELICASE"/>
    <property type="match status" value="1"/>
</dbReference>